<keyword evidence="5" id="KW-0539">Nucleus</keyword>
<evidence type="ECO:0000256" key="5">
    <source>
        <dbReference type="ARBA" id="ARBA00023242"/>
    </source>
</evidence>
<keyword evidence="4" id="KW-0963">Cytoplasm</keyword>
<dbReference type="PANTHER" id="PTHR15492:SF1">
    <property type="entry name" value="CYCLIN-D1-BINDING PROTEIN 1"/>
    <property type="match status" value="1"/>
</dbReference>
<comment type="similarity">
    <text evidence="3">Belongs to the CCNDBP1 family.</text>
</comment>
<evidence type="ECO:0000259" key="8">
    <source>
        <dbReference type="Pfam" id="PF13324"/>
    </source>
</evidence>
<comment type="subcellular location">
    <subcellularLocation>
        <location evidence="2">Cytoplasm</location>
    </subcellularLocation>
    <subcellularLocation>
        <location evidence="1">Nucleus</location>
    </subcellularLocation>
</comment>
<dbReference type="InterPro" id="IPR026907">
    <property type="entry name" value="GCIP-like"/>
</dbReference>
<feature type="domain" description="Cyclin-D1-binding protein 1-like C-terminal" evidence="9">
    <location>
        <begin position="196"/>
        <end position="301"/>
    </location>
</feature>
<proteinExistence type="inferred from homology"/>
<reference evidence="10 11" key="1">
    <citation type="journal article" date="2020" name="IScience">
        <title>Genome Sequencing of the Endangered Kingdonia uniflora (Circaeasteraceae, Ranunculales) Reveals Potential Mechanisms of Evolutionary Specialization.</title>
        <authorList>
            <person name="Sun Y."/>
            <person name="Deng T."/>
            <person name="Zhang A."/>
            <person name="Moore M.J."/>
            <person name="Landis J.B."/>
            <person name="Lin N."/>
            <person name="Zhang H."/>
            <person name="Zhang X."/>
            <person name="Huang J."/>
            <person name="Zhang X."/>
            <person name="Sun H."/>
            <person name="Wang H."/>
        </authorList>
    </citation>
    <scope>NUCLEOTIDE SEQUENCE [LARGE SCALE GENOMIC DNA]</scope>
    <source>
        <strain evidence="10">TB1705</strain>
        <tissue evidence="10">Leaf</tissue>
    </source>
</reference>
<dbReference type="GO" id="GO:0005634">
    <property type="term" value="C:nucleus"/>
    <property type="evidence" value="ECO:0007669"/>
    <property type="project" value="UniProtKB-SubCell"/>
</dbReference>
<feature type="region of interest" description="Disordered" evidence="7">
    <location>
        <begin position="184"/>
        <end position="208"/>
    </location>
</feature>
<evidence type="ECO:0000256" key="4">
    <source>
        <dbReference type="ARBA" id="ARBA00022490"/>
    </source>
</evidence>
<accession>A0A7J7P1I2</accession>
<keyword evidence="6" id="KW-0131">Cell cycle</keyword>
<evidence type="ECO:0000256" key="1">
    <source>
        <dbReference type="ARBA" id="ARBA00004123"/>
    </source>
</evidence>
<evidence type="ECO:0000256" key="7">
    <source>
        <dbReference type="SAM" id="MobiDB-lite"/>
    </source>
</evidence>
<protein>
    <submittedName>
        <fullName evidence="10">Uncharacterized protein</fullName>
    </submittedName>
</protein>
<dbReference type="Pfam" id="PF20936">
    <property type="entry name" value="GCIP_C"/>
    <property type="match status" value="1"/>
</dbReference>
<evidence type="ECO:0000256" key="2">
    <source>
        <dbReference type="ARBA" id="ARBA00004496"/>
    </source>
</evidence>
<name>A0A7J7P1I2_9MAGN</name>
<keyword evidence="11" id="KW-1185">Reference proteome</keyword>
<dbReference type="Proteomes" id="UP000541444">
    <property type="component" value="Unassembled WGS sequence"/>
</dbReference>
<feature type="compositionally biased region" description="Basic and acidic residues" evidence="7">
    <location>
        <begin position="184"/>
        <end position="197"/>
    </location>
</feature>
<dbReference type="Gene3D" id="1.20.1410.10">
    <property type="entry name" value="I/LWEQ domain"/>
    <property type="match status" value="1"/>
</dbReference>
<gene>
    <name evidence="10" type="ORF">GIB67_028471</name>
</gene>
<dbReference type="AlphaFoldDB" id="A0A7J7P1I2"/>
<dbReference type="Gene3D" id="1.20.1420.10">
    <property type="entry name" value="Talin, central domain"/>
    <property type="match status" value="1"/>
</dbReference>
<feature type="domain" description="Cyclin-D1-binding protein 1-like N-terminal" evidence="8">
    <location>
        <begin position="42"/>
        <end position="184"/>
    </location>
</feature>
<dbReference type="InterPro" id="IPR049317">
    <property type="entry name" value="GCIP-like_N"/>
</dbReference>
<organism evidence="10 11">
    <name type="scientific">Kingdonia uniflora</name>
    <dbReference type="NCBI Taxonomy" id="39325"/>
    <lineage>
        <taxon>Eukaryota</taxon>
        <taxon>Viridiplantae</taxon>
        <taxon>Streptophyta</taxon>
        <taxon>Embryophyta</taxon>
        <taxon>Tracheophyta</taxon>
        <taxon>Spermatophyta</taxon>
        <taxon>Magnoliopsida</taxon>
        <taxon>Ranunculales</taxon>
        <taxon>Circaeasteraceae</taxon>
        <taxon>Kingdonia</taxon>
    </lineage>
</organism>
<sequence>MGRGASEHLNGALVSHLNSIHENFQILDQAPAFTLEKVEWKEVLEMGEQVSKQATIAGLLFTGDAPKSRELEENMKVYFNLLQGFLLLSHGSQVGAGPTLSSSIHASVKPVVDCSFSFWKEAVTSFGSRHTDRKLSIPQLAGAVWQACDSLKKAPTTNYTAVGRAITKVAVSVKDVLRELKELKLEESSDQPPHNDDNSSEGDFGNDLSPDEMRIAQSAIDVVSSTLVIIRELIRFITCLLKQKNPDNSTQYVDSLEKLLKQCQGIGVQVDELGACLYPPQEVLAIKAAGAKICSEVHEVQAEVRSLDGSSESLFRGCETLDYSLKTLLSELGSSDDNDLVPELQSLAVS</sequence>
<evidence type="ECO:0000259" key="9">
    <source>
        <dbReference type="Pfam" id="PF20936"/>
    </source>
</evidence>
<dbReference type="OrthoDB" id="41588at2759"/>
<dbReference type="Pfam" id="PF13324">
    <property type="entry name" value="GCIP_N"/>
    <property type="match status" value="1"/>
</dbReference>
<dbReference type="EMBL" id="JACGCM010000354">
    <property type="protein sequence ID" value="KAF6173173.1"/>
    <property type="molecule type" value="Genomic_DNA"/>
</dbReference>
<evidence type="ECO:0000256" key="3">
    <source>
        <dbReference type="ARBA" id="ARBA00008940"/>
    </source>
</evidence>
<evidence type="ECO:0000313" key="10">
    <source>
        <dbReference type="EMBL" id="KAF6173173.1"/>
    </source>
</evidence>
<evidence type="ECO:0000256" key="6">
    <source>
        <dbReference type="ARBA" id="ARBA00023306"/>
    </source>
</evidence>
<dbReference type="PANTHER" id="PTHR15492">
    <property type="entry name" value="CYCLIN D1-BINDING PROTEIN 1"/>
    <property type="match status" value="1"/>
</dbReference>
<comment type="caution">
    <text evidence="10">The sequence shown here is derived from an EMBL/GenBank/DDBJ whole genome shotgun (WGS) entry which is preliminary data.</text>
</comment>
<dbReference type="InterPro" id="IPR049318">
    <property type="entry name" value="GCIP_C"/>
</dbReference>
<evidence type="ECO:0000313" key="11">
    <source>
        <dbReference type="Proteomes" id="UP000541444"/>
    </source>
</evidence>
<dbReference type="GO" id="GO:0005737">
    <property type="term" value="C:cytoplasm"/>
    <property type="evidence" value="ECO:0007669"/>
    <property type="project" value="UniProtKB-SubCell"/>
</dbReference>